<protein>
    <submittedName>
        <fullName evidence="6">Uncharacterized protein</fullName>
    </submittedName>
</protein>
<dbReference type="InterPro" id="IPR040992">
    <property type="entry name" value="XRN1_D1"/>
</dbReference>
<dbReference type="InterPro" id="IPR041385">
    <property type="entry name" value="SH3_12"/>
</dbReference>
<feature type="region of interest" description="Disordered" evidence="1">
    <location>
        <begin position="715"/>
        <end position="743"/>
    </location>
</feature>
<dbReference type="Pfam" id="PF18332">
    <property type="entry name" value="XRN1_D1"/>
    <property type="match status" value="2"/>
</dbReference>
<feature type="compositionally biased region" description="Polar residues" evidence="1">
    <location>
        <begin position="990"/>
        <end position="1014"/>
    </location>
</feature>
<dbReference type="Gene3D" id="2.30.30.750">
    <property type="match status" value="1"/>
</dbReference>
<sequence>MGRPFMPFEQLLAVLPAASKDLLPEAYHHLMVDDDSEIKEYYPEDFETDLNGKKQEWEAVVLVPFIDEKVLLEAMEKCKDELTPNLGQYSAPEYFPAIPHNHTFVDTMNYDDVLIPKEKLVKGAYPGVKMDVYYPGFPTMKHLKYKGQLKPAKIKVFETPSRNENMIITIIPNEKFSGGDDTRRSSGVVAISNSKRKYVSMGGPNEYNVEERTGNMIGQFKKEIEGITDFYKKRWGIEVGETSVLVYVRVMIGRKYIFSSNGRLTLEKQFTDNTANYPLQSVVFDIAAYDSQNSTFKDVESIFPKGCMCFTLTNPYYGSQGVVQDSKEPLKNGRIKISISVLEEPDFSSVREMSASIIRSYKSLHSTATISNFIFSKITGSIFITARNNEGGLKNVNIGLDLKFNKKNKETPGYTKKMGNTWFYTNQAVEMVRMYMEKYPEIFHYLYQDTNSDEINAESIFKDDWDEKLKELQTWLKQLPCHSVERQTCGTEIVEPDVIKEIESIVDKCTKSGKSKKVTMQIKPNFLYRPEIQDGTLMPDPKTETKIFDRIVNVRNGYTVPLGLKGTVVAIHKSADGSDRDVIYDVVFDKPFDGGMQLNCSENRGYKLPNTAVVNISYGTRLMEAKTGKPDELIARAEATHSQGNNHNNNKTPNHLYNSPPQQFFQMQPYQQPHPQQSWRQYQNPPQQYVPLQNHQPFQQENSAFAQFCSNNNLASRESFSDPPYNSPMQRQNYGSPFNQPTINTKIESQTHSKQFRNGSSSSNGVVDRASFQFQKSDNMFMPSFGNRRQEGEQATSQSPEKRPNMHKNESFDLTQSSTGVTETDVQANISESSTAPKSPNKTMVFDNKLSEKANTDYLKSLLKIKGKRTSTQSEPSSSNNASVPSSCQKPNDKQVEEKKGDGALFDMFANAAKSPASVRLLTYYQSNGLGLPRYQYFRNGDSIQSQLSLPTGETVVGKPAKNREEASENVAAETLEIFIKKAKGEADTTKQTGDFPSPPQTWVQPAKATTTNNKEQKPERQRTSSKTDTAVLNNSFVPLQAIKNHISKVNTNNKQLPGEGTLTENQDNKTSVSESDNKDYKNQSTSNQNSQRQRRERKTRIAANFVASKNQ</sequence>
<feature type="domain" description="Exoribonuclease Xrn1 D2/D3" evidence="5">
    <location>
        <begin position="299"/>
        <end position="520"/>
    </location>
</feature>
<dbReference type="Gene3D" id="2.170.260.40">
    <property type="match status" value="2"/>
</dbReference>
<dbReference type="PANTHER" id="PTHR12341">
    <property type="entry name" value="5'-&gt;3' EXORIBONUCLEASE"/>
    <property type="match status" value="1"/>
</dbReference>
<feature type="domain" description="5'-3' exoribonuclease 1 D1" evidence="4">
    <location>
        <begin position="186"/>
        <end position="291"/>
    </location>
</feature>
<keyword evidence="7" id="KW-1185">Reference proteome</keyword>
<dbReference type="Proteomes" id="UP001162164">
    <property type="component" value="Unassembled WGS sequence"/>
</dbReference>
<evidence type="ECO:0000313" key="6">
    <source>
        <dbReference type="EMBL" id="KAJ8980060.1"/>
    </source>
</evidence>
<dbReference type="Gene3D" id="1.25.40.1050">
    <property type="match status" value="1"/>
</dbReference>
<gene>
    <name evidence="6" type="ORF">NQ317_012900</name>
</gene>
<feature type="region of interest" description="Disordered" evidence="1">
    <location>
        <begin position="867"/>
        <end position="897"/>
    </location>
</feature>
<dbReference type="InterPro" id="IPR041412">
    <property type="entry name" value="Xrn1_helical"/>
</dbReference>
<accession>A0ABQ9JS21</accession>
<organism evidence="6 7">
    <name type="scientific">Molorchus minor</name>
    <dbReference type="NCBI Taxonomy" id="1323400"/>
    <lineage>
        <taxon>Eukaryota</taxon>
        <taxon>Metazoa</taxon>
        <taxon>Ecdysozoa</taxon>
        <taxon>Arthropoda</taxon>
        <taxon>Hexapoda</taxon>
        <taxon>Insecta</taxon>
        <taxon>Pterygota</taxon>
        <taxon>Neoptera</taxon>
        <taxon>Endopterygota</taxon>
        <taxon>Coleoptera</taxon>
        <taxon>Polyphaga</taxon>
        <taxon>Cucujiformia</taxon>
        <taxon>Chrysomeloidea</taxon>
        <taxon>Cerambycidae</taxon>
        <taxon>Lamiinae</taxon>
        <taxon>Monochamini</taxon>
        <taxon>Molorchus</taxon>
    </lineage>
</organism>
<dbReference type="EMBL" id="JAPWTJ010000292">
    <property type="protein sequence ID" value="KAJ8980060.1"/>
    <property type="molecule type" value="Genomic_DNA"/>
</dbReference>
<proteinExistence type="predicted"/>
<reference evidence="6" key="1">
    <citation type="journal article" date="2023" name="Insect Mol. Biol.">
        <title>Genome sequencing provides insights into the evolution of gene families encoding plant cell wall-degrading enzymes in longhorned beetles.</title>
        <authorList>
            <person name="Shin N.R."/>
            <person name="Okamura Y."/>
            <person name="Kirsch R."/>
            <person name="Pauchet Y."/>
        </authorList>
    </citation>
    <scope>NUCLEOTIDE SEQUENCE</scope>
    <source>
        <strain evidence="6">MMC_N1</strain>
    </source>
</reference>
<evidence type="ECO:0000259" key="4">
    <source>
        <dbReference type="Pfam" id="PF18332"/>
    </source>
</evidence>
<feature type="compositionally biased region" description="Polar residues" evidence="1">
    <location>
        <begin position="1063"/>
        <end position="1075"/>
    </location>
</feature>
<dbReference type="InterPro" id="IPR047008">
    <property type="entry name" value="XRN1_SH3_sf"/>
</dbReference>
<dbReference type="PANTHER" id="PTHR12341:SF7">
    <property type="entry name" value="5'-3' EXORIBONUCLEASE 1"/>
    <property type="match status" value="1"/>
</dbReference>
<dbReference type="Pfam" id="PF18129">
    <property type="entry name" value="SH3_12"/>
    <property type="match status" value="1"/>
</dbReference>
<feature type="compositionally biased region" description="Basic and acidic residues" evidence="1">
    <location>
        <begin position="800"/>
        <end position="811"/>
    </location>
</feature>
<evidence type="ECO:0000256" key="1">
    <source>
        <dbReference type="SAM" id="MobiDB-lite"/>
    </source>
</evidence>
<dbReference type="InterPro" id="IPR027073">
    <property type="entry name" value="5_3_exoribonuclease"/>
</dbReference>
<dbReference type="Pfam" id="PF17846">
    <property type="entry name" value="XRN_M"/>
    <property type="match status" value="1"/>
</dbReference>
<dbReference type="InterPro" id="IPR041106">
    <property type="entry name" value="XRN1_D2_D3"/>
</dbReference>
<feature type="compositionally biased region" description="Low complexity" evidence="1">
    <location>
        <begin position="1083"/>
        <end position="1092"/>
    </location>
</feature>
<name>A0ABQ9JS21_9CUCU</name>
<feature type="compositionally biased region" description="Low complexity" evidence="1">
    <location>
        <begin position="870"/>
        <end position="887"/>
    </location>
</feature>
<evidence type="ECO:0000259" key="3">
    <source>
        <dbReference type="Pfam" id="PF18129"/>
    </source>
</evidence>
<feature type="domain" description="5'-3' exoribonuclease 1 D1" evidence="4">
    <location>
        <begin position="126"/>
        <end position="172"/>
    </location>
</feature>
<feature type="compositionally biased region" description="Polar residues" evidence="1">
    <location>
        <begin position="727"/>
        <end position="743"/>
    </location>
</feature>
<feature type="region of interest" description="Disordered" evidence="1">
    <location>
        <begin position="777"/>
        <end position="822"/>
    </location>
</feature>
<evidence type="ECO:0000259" key="5">
    <source>
        <dbReference type="Pfam" id="PF18334"/>
    </source>
</evidence>
<feature type="compositionally biased region" description="Polar residues" evidence="1">
    <location>
        <begin position="812"/>
        <end position="822"/>
    </location>
</feature>
<feature type="domain" description="5'-3' exoribonuclease 1 SH3-like" evidence="3">
    <location>
        <begin position="544"/>
        <end position="615"/>
    </location>
</feature>
<dbReference type="InterPro" id="IPR047007">
    <property type="entry name" value="XRN1_D1_sf"/>
</dbReference>
<feature type="domain" description="Xrn1 helical" evidence="2">
    <location>
        <begin position="2"/>
        <end position="84"/>
    </location>
</feature>
<dbReference type="Pfam" id="PF18334">
    <property type="entry name" value="XRN1_D2_D3"/>
    <property type="match status" value="1"/>
</dbReference>
<feature type="region of interest" description="Disordered" evidence="1">
    <location>
        <begin position="986"/>
        <end position="1033"/>
    </location>
</feature>
<feature type="region of interest" description="Disordered" evidence="1">
    <location>
        <begin position="1049"/>
        <end position="1112"/>
    </location>
</feature>
<evidence type="ECO:0000259" key="2">
    <source>
        <dbReference type="Pfam" id="PF17846"/>
    </source>
</evidence>
<comment type="caution">
    <text evidence="6">The sequence shown here is derived from an EMBL/GenBank/DDBJ whole genome shotgun (WGS) entry which is preliminary data.</text>
</comment>
<evidence type="ECO:0000313" key="7">
    <source>
        <dbReference type="Proteomes" id="UP001162164"/>
    </source>
</evidence>